<evidence type="ECO:0000256" key="1">
    <source>
        <dbReference type="ARBA" id="ARBA00004141"/>
    </source>
</evidence>
<name>A0ABU7KF41_9ACTN</name>
<comment type="subcellular location">
    <subcellularLocation>
        <location evidence="1">Membrane</location>
        <topology evidence="1">Multi-pass membrane protein</topology>
    </subcellularLocation>
</comment>
<accession>A0ABU7KF41</accession>
<feature type="transmembrane region" description="Helical" evidence="5">
    <location>
        <begin position="50"/>
        <end position="73"/>
    </location>
</feature>
<reference evidence="6 7" key="1">
    <citation type="submission" date="2023-08" db="EMBL/GenBank/DDBJ databases">
        <authorList>
            <person name="Girao M."/>
            <person name="Carvalho M.F."/>
        </authorList>
    </citation>
    <scope>NUCLEOTIDE SEQUENCE [LARGE SCALE GENOMIC DNA]</scope>
    <source>
        <strain evidence="6 7">CT-R113</strain>
    </source>
</reference>
<gene>
    <name evidence="6" type="ORF">Q8791_26955</name>
</gene>
<evidence type="ECO:0000256" key="5">
    <source>
        <dbReference type="SAM" id="Phobius"/>
    </source>
</evidence>
<dbReference type="EMBL" id="JAUZMY010000036">
    <property type="protein sequence ID" value="MEE2040864.1"/>
    <property type="molecule type" value="Genomic_DNA"/>
</dbReference>
<dbReference type="Pfam" id="PF13564">
    <property type="entry name" value="DoxX_2"/>
    <property type="match status" value="1"/>
</dbReference>
<evidence type="ECO:0000313" key="6">
    <source>
        <dbReference type="EMBL" id="MEE2040864.1"/>
    </source>
</evidence>
<keyword evidence="2 5" id="KW-0812">Transmembrane</keyword>
<dbReference type="RefSeq" id="WP_330094628.1">
    <property type="nucleotide sequence ID" value="NZ_JAUZMY010000036.1"/>
</dbReference>
<organism evidence="6 7">
    <name type="scientific">Nocardiopsis codii</name>
    <dbReference type="NCBI Taxonomy" id="3065942"/>
    <lineage>
        <taxon>Bacteria</taxon>
        <taxon>Bacillati</taxon>
        <taxon>Actinomycetota</taxon>
        <taxon>Actinomycetes</taxon>
        <taxon>Streptosporangiales</taxon>
        <taxon>Nocardiopsidaceae</taxon>
        <taxon>Nocardiopsis</taxon>
    </lineage>
</organism>
<keyword evidence="7" id="KW-1185">Reference proteome</keyword>
<protein>
    <submittedName>
        <fullName evidence="6">DoxX family protein</fullName>
    </submittedName>
</protein>
<feature type="transmembrane region" description="Helical" evidence="5">
    <location>
        <begin position="80"/>
        <end position="98"/>
    </location>
</feature>
<evidence type="ECO:0000313" key="7">
    <source>
        <dbReference type="Proteomes" id="UP001356095"/>
    </source>
</evidence>
<sequence>MPTTTPSTRPRPVAGTVALWALQVLLAVVFALVAIPKAMADPLSVAPFELIGLGIPSMVVVGWLELAGAIALLIPRLCGLALLCQIPLMIGATVLSAVVTPDLVAIPAVTLVLVCVLAWFRRHDTAALVRMVRR</sequence>
<proteinExistence type="predicted"/>
<evidence type="ECO:0000256" key="3">
    <source>
        <dbReference type="ARBA" id="ARBA00022989"/>
    </source>
</evidence>
<evidence type="ECO:0000256" key="2">
    <source>
        <dbReference type="ARBA" id="ARBA00022692"/>
    </source>
</evidence>
<feature type="transmembrane region" description="Helical" evidence="5">
    <location>
        <begin position="104"/>
        <end position="120"/>
    </location>
</feature>
<keyword evidence="4 5" id="KW-0472">Membrane</keyword>
<evidence type="ECO:0000256" key="4">
    <source>
        <dbReference type="ARBA" id="ARBA00023136"/>
    </source>
</evidence>
<keyword evidence="3 5" id="KW-1133">Transmembrane helix</keyword>
<comment type="caution">
    <text evidence="6">The sequence shown here is derived from an EMBL/GenBank/DDBJ whole genome shotgun (WGS) entry which is preliminary data.</text>
</comment>
<dbReference type="Proteomes" id="UP001356095">
    <property type="component" value="Unassembled WGS sequence"/>
</dbReference>
<dbReference type="InterPro" id="IPR032808">
    <property type="entry name" value="DoxX"/>
</dbReference>